<dbReference type="AlphaFoldDB" id="A0A5D4U4K6"/>
<keyword evidence="1" id="KW-0812">Transmembrane</keyword>
<gene>
    <name evidence="2" type="ORF">FZC85_04305</name>
</gene>
<evidence type="ECO:0000313" key="3">
    <source>
        <dbReference type="Proteomes" id="UP000324269"/>
    </source>
</evidence>
<evidence type="ECO:0000256" key="1">
    <source>
        <dbReference type="SAM" id="Phobius"/>
    </source>
</evidence>
<organism evidence="2 3">
    <name type="scientific">Rossellomorea aquimaris</name>
    <dbReference type="NCBI Taxonomy" id="189382"/>
    <lineage>
        <taxon>Bacteria</taxon>
        <taxon>Bacillati</taxon>
        <taxon>Bacillota</taxon>
        <taxon>Bacilli</taxon>
        <taxon>Bacillales</taxon>
        <taxon>Bacillaceae</taxon>
        <taxon>Rossellomorea</taxon>
    </lineage>
</organism>
<dbReference type="EMBL" id="VTEZ01000001">
    <property type="protein sequence ID" value="TYS88643.1"/>
    <property type="molecule type" value="Genomic_DNA"/>
</dbReference>
<reference evidence="2 3" key="1">
    <citation type="submission" date="2019-08" db="EMBL/GenBank/DDBJ databases">
        <title>Bacillus genomes from the desert of Cuatro Cienegas, Coahuila.</title>
        <authorList>
            <person name="Olmedo-Alvarez G."/>
        </authorList>
    </citation>
    <scope>NUCLEOTIDE SEQUENCE [LARGE SCALE GENOMIC DNA]</scope>
    <source>
        <strain evidence="2 3">CH87b_3T</strain>
    </source>
</reference>
<sequence>MNRELESIFFLPIWIGTWIEKRIGQGVKGVISYVVIYFIVTTFLFIITNGIEVWVIDQMFSFFNTYLLLGMLYVFFIYWKKQKT</sequence>
<feature type="transmembrane region" description="Helical" evidence="1">
    <location>
        <begin position="30"/>
        <end position="47"/>
    </location>
</feature>
<dbReference type="Proteomes" id="UP000324269">
    <property type="component" value="Unassembled WGS sequence"/>
</dbReference>
<name>A0A5D4U4K6_9BACI</name>
<proteinExistence type="predicted"/>
<dbReference type="RefSeq" id="WP_148967940.1">
    <property type="nucleotide sequence ID" value="NZ_JBNIKW010000001.1"/>
</dbReference>
<evidence type="ECO:0000313" key="2">
    <source>
        <dbReference type="EMBL" id="TYS88643.1"/>
    </source>
</evidence>
<protein>
    <submittedName>
        <fullName evidence="2">Uncharacterized protein</fullName>
    </submittedName>
</protein>
<dbReference type="OrthoDB" id="9970952at2"/>
<keyword evidence="1" id="KW-1133">Transmembrane helix</keyword>
<accession>A0A5D4U4K6</accession>
<keyword evidence="1" id="KW-0472">Membrane</keyword>
<feature type="transmembrane region" description="Helical" evidence="1">
    <location>
        <begin position="59"/>
        <end position="79"/>
    </location>
</feature>
<comment type="caution">
    <text evidence="2">The sequence shown here is derived from an EMBL/GenBank/DDBJ whole genome shotgun (WGS) entry which is preliminary data.</text>
</comment>